<evidence type="ECO:0000256" key="1">
    <source>
        <dbReference type="SAM" id="MobiDB-lite"/>
    </source>
</evidence>
<organism evidence="2 3">
    <name type="scientific">Hemibagrus guttatus</name>
    <dbReference type="NCBI Taxonomy" id="175788"/>
    <lineage>
        <taxon>Eukaryota</taxon>
        <taxon>Metazoa</taxon>
        <taxon>Chordata</taxon>
        <taxon>Craniata</taxon>
        <taxon>Vertebrata</taxon>
        <taxon>Euteleostomi</taxon>
        <taxon>Actinopterygii</taxon>
        <taxon>Neopterygii</taxon>
        <taxon>Teleostei</taxon>
        <taxon>Ostariophysi</taxon>
        <taxon>Siluriformes</taxon>
        <taxon>Bagridae</taxon>
        <taxon>Hemibagrus</taxon>
    </lineage>
</organism>
<sequence length="211" mass="23510">MDSVDLGRGETHDTSESDDDDVCYYFPELIHTQGRLPAPPSNVEPETAPSVYAHELNQECVGREDPTESDSIGSLNQSLEVMEDLDLEGGENDTRNVSKEEPKPAVCRKSRREVRPVIKLSYDELGRPTDKPLTLVHRGMRLFAPGLNSLRQKEAEEKAAVIFNLTPPSLTSNFNQAFRIPLSLSLRLTQIFIPNRAPPVPTSVQLSLVFL</sequence>
<feature type="region of interest" description="Disordered" evidence="1">
    <location>
        <begin position="33"/>
        <end position="52"/>
    </location>
</feature>
<dbReference type="AlphaFoldDB" id="A0AAE0VFN3"/>
<gene>
    <name evidence="2" type="ORF">QTP70_005241</name>
</gene>
<name>A0AAE0VFN3_9TELE</name>
<reference evidence="2" key="1">
    <citation type="submission" date="2023-06" db="EMBL/GenBank/DDBJ databases">
        <title>Male Hemibagrus guttatus genome.</title>
        <authorList>
            <person name="Bian C."/>
        </authorList>
    </citation>
    <scope>NUCLEOTIDE SEQUENCE</scope>
    <source>
        <strain evidence="2">Male_cb2023</strain>
        <tissue evidence="2">Muscle</tissue>
    </source>
</reference>
<accession>A0AAE0VFN3</accession>
<feature type="compositionally biased region" description="Basic and acidic residues" evidence="1">
    <location>
        <begin position="1"/>
        <end position="15"/>
    </location>
</feature>
<protein>
    <submittedName>
        <fullName evidence="2">Uncharacterized protein</fullName>
    </submittedName>
</protein>
<keyword evidence="3" id="KW-1185">Reference proteome</keyword>
<feature type="region of interest" description="Disordered" evidence="1">
    <location>
        <begin position="1"/>
        <end position="22"/>
    </location>
</feature>
<evidence type="ECO:0000313" key="3">
    <source>
        <dbReference type="Proteomes" id="UP001274896"/>
    </source>
</evidence>
<comment type="caution">
    <text evidence="2">The sequence shown here is derived from an EMBL/GenBank/DDBJ whole genome shotgun (WGS) entry which is preliminary data.</text>
</comment>
<dbReference type="EMBL" id="JAUCMX010000001">
    <property type="protein sequence ID" value="KAK3556100.1"/>
    <property type="molecule type" value="Genomic_DNA"/>
</dbReference>
<evidence type="ECO:0000313" key="2">
    <source>
        <dbReference type="EMBL" id="KAK3556100.1"/>
    </source>
</evidence>
<dbReference type="Proteomes" id="UP001274896">
    <property type="component" value="Unassembled WGS sequence"/>
</dbReference>
<proteinExistence type="predicted"/>